<feature type="compositionally biased region" description="Basic and acidic residues" evidence="10">
    <location>
        <begin position="39"/>
        <end position="53"/>
    </location>
</feature>
<dbReference type="PANTHER" id="PTHR46010:SF1">
    <property type="entry name" value="PROTEIN IWS1 HOMOLOG"/>
    <property type="match status" value="1"/>
</dbReference>
<evidence type="ECO:0000256" key="6">
    <source>
        <dbReference type="ARBA" id="ARBA00023187"/>
    </source>
</evidence>
<feature type="compositionally biased region" description="Acidic residues" evidence="10">
    <location>
        <begin position="144"/>
        <end position="155"/>
    </location>
</feature>
<feature type="compositionally biased region" description="Basic and acidic residues" evidence="10">
    <location>
        <begin position="214"/>
        <end position="228"/>
    </location>
</feature>
<dbReference type="GO" id="GO:0016973">
    <property type="term" value="P:poly(A)+ mRNA export from nucleus"/>
    <property type="evidence" value="ECO:0007669"/>
    <property type="project" value="TreeGrafter"/>
</dbReference>
<keyword evidence="2" id="KW-0507">mRNA processing</keyword>
<evidence type="ECO:0000256" key="2">
    <source>
        <dbReference type="ARBA" id="ARBA00022664"/>
    </source>
</evidence>
<proteinExistence type="inferred from homology"/>
<feature type="compositionally biased region" description="Acidic residues" evidence="10">
    <location>
        <begin position="229"/>
        <end position="241"/>
    </location>
</feature>
<organism evidence="12 13">
    <name type="scientific">Meloidogyne incognita</name>
    <name type="common">Southern root-knot nematode worm</name>
    <name type="synonym">Oxyuris incognita</name>
    <dbReference type="NCBI Taxonomy" id="6306"/>
    <lineage>
        <taxon>Eukaryota</taxon>
        <taxon>Metazoa</taxon>
        <taxon>Ecdysozoa</taxon>
        <taxon>Nematoda</taxon>
        <taxon>Chromadorea</taxon>
        <taxon>Rhabditida</taxon>
        <taxon>Tylenchina</taxon>
        <taxon>Tylenchomorpha</taxon>
        <taxon>Tylenchoidea</taxon>
        <taxon>Meloidogynidae</taxon>
        <taxon>Meloidogyninae</taxon>
        <taxon>Meloidogyne</taxon>
        <taxon>Meloidogyne incognita group</taxon>
    </lineage>
</organism>
<keyword evidence="5" id="KW-0804">Transcription</keyword>
<evidence type="ECO:0000256" key="3">
    <source>
        <dbReference type="ARBA" id="ARBA00022816"/>
    </source>
</evidence>
<keyword evidence="7 9" id="KW-0539">Nucleus</keyword>
<evidence type="ECO:0000256" key="8">
    <source>
        <dbReference type="ARBA" id="ARBA00037992"/>
    </source>
</evidence>
<feature type="region of interest" description="Disordered" evidence="10">
    <location>
        <begin position="516"/>
        <end position="540"/>
    </location>
</feature>
<evidence type="ECO:0000256" key="1">
    <source>
        <dbReference type="ARBA" id="ARBA00022448"/>
    </source>
</evidence>
<feature type="compositionally biased region" description="Acidic residues" evidence="10">
    <location>
        <begin position="96"/>
        <end position="111"/>
    </location>
</feature>
<feature type="compositionally biased region" description="Basic and acidic residues" evidence="10">
    <location>
        <begin position="181"/>
        <end position="207"/>
    </location>
</feature>
<dbReference type="GO" id="GO:0006397">
    <property type="term" value="P:mRNA processing"/>
    <property type="evidence" value="ECO:0007669"/>
    <property type="project" value="UniProtKB-KW"/>
</dbReference>
<evidence type="ECO:0000256" key="10">
    <source>
        <dbReference type="SAM" id="MobiDB-lite"/>
    </source>
</evidence>
<feature type="compositionally biased region" description="Acidic residues" evidence="10">
    <location>
        <begin position="54"/>
        <end position="82"/>
    </location>
</feature>
<dbReference type="InterPro" id="IPR017923">
    <property type="entry name" value="TFIIS_N"/>
</dbReference>
<dbReference type="GO" id="GO:0005634">
    <property type="term" value="C:nucleus"/>
    <property type="evidence" value="ECO:0007669"/>
    <property type="project" value="UniProtKB-SubCell"/>
</dbReference>
<dbReference type="Pfam" id="PF08711">
    <property type="entry name" value="Med26"/>
    <property type="match status" value="1"/>
</dbReference>
<protein>
    <submittedName>
        <fullName evidence="13">TFIIS N-terminal domain-containing protein</fullName>
    </submittedName>
</protein>
<evidence type="ECO:0000256" key="7">
    <source>
        <dbReference type="ARBA" id="ARBA00023242"/>
    </source>
</evidence>
<evidence type="ECO:0000313" key="13">
    <source>
        <dbReference type="WBParaSite" id="Minc3s00126g05400"/>
    </source>
</evidence>
<feature type="compositionally biased region" description="Acidic residues" evidence="10">
    <location>
        <begin position="168"/>
        <end position="180"/>
    </location>
</feature>
<keyword evidence="12" id="KW-1185">Reference proteome</keyword>
<evidence type="ECO:0000259" key="11">
    <source>
        <dbReference type="PROSITE" id="PS51319"/>
    </source>
</evidence>
<dbReference type="InterPro" id="IPR035441">
    <property type="entry name" value="TFIIS/LEDGF_dom_sf"/>
</dbReference>
<evidence type="ECO:0000256" key="9">
    <source>
        <dbReference type="PROSITE-ProRule" id="PRU00649"/>
    </source>
</evidence>
<evidence type="ECO:0000313" key="12">
    <source>
        <dbReference type="Proteomes" id="UP000887563"/>
    </source>
</evidence>
<dbReference type="GO" id="GO:0008380">
    <property type="term" value="P:RNA splicing"/>
    <property type="evidence" value="ECO:0007669"/>
    <property type="project" value="UniProtKB-KW"/>
</dbReference>
<feature type="compositionally biased region" description="Basic and acidic residues" evidence="10">
    <location>
        <begin position="83"/>
        <end position="95"/>
    </location>
</feature>
<accession>A0A914KV01</accession>
<dbReference type="PROSITE" id="PS51319">
    <property type="entry name" value="TFIIS_N"/>
    <property type="match status" value="1"/>
</dbReference>
<keyword evidence="6" id="KW-0508">mRNA splicing</keyword>
<keyword evidence="3" id="KW-0509">mRNA transport</keyword>
<keyword evidence="4" id="KW-0805">Transcription regulation</keyword>
<dbReference type="Proteomes" id="UP000887563">
    <property type="component" value="Unplaced"/>
</dbReference>
<keyword evidence="1" id="KW-0813">Transport</keyword>
<dbReference type="FunFam" id="1.20.930.10:FF:000001">
    <property type="entry name" value="IWS1, SUPT6H interacting protein"/>
    <property type="match status" value="1"/>
</dbReference>
<comment type="subcellular location">
    <subcellularLocation>
        <location evidence="9">Nucleus</location>
    </subcellularLocation>
</comment>
<feature type="region of interest" description="Disordered" evidence="10">
    <location>
        <begin position="1"/>
        <end position="308"/>
    </location>
</feature>
<dbReference type="PANTHER" id="PTHR46010">
    <property type="entry name" value="PROTEIN IWS1 HOMOLOG"/>
    <property type="match status" value="1"/>
</dbReference>
<sequence>MDLAEAISGDEEGEEVQKSIDHDEGEEEAEKSIGSGGEELQKSAGEDELTKSGDEDDNEEPIETISENEEENEGEPQDEIDEILQKDTEGESRQEGDDEENLGQSVGEDDEGQQKEGESNEENENNEEVQNEVSGELLGQTIDGNEDELQQEENGEDSREPSRQSIEGNEEELQQFETAEESQKSVHSENEGEQPKEGEEDEEHQKDDDDNEEEHPKVGEEDEEHQKDGDDEELQNEDEEGSVSGDEQKDGDVTTLMQNIFGDDMSDDDDEKANDGGQGSSRAKGFGSDDEPKLLRVEQDEEEDEDTHGRRWDFDIMLDKKKLDRRRRRRRDGSIDLMADADDQIRELIDAMNEAANDDRTANIDRRPAVKKRKMLSLVKNALVKVDLFEAMLENGMVSAISEWLAPLPDKSLPALEIRCTFLKILERWPNLEQGILKQSGLGKAVMYLYKHPKETKENKLIAAKLIREWSRPIFQLDSDFRSLSKEERVQRDYSQMPLAKRKRLSVDEDNSGQIFSSKKLQKEKDDGPKRPGDPGFIMRARVPKLSTKDYVVRPQPQIESQFRGETKNKQVCVF</sequence>
<dbReference type="WBParaSite" id="Minc3s00126g05400">
    <property type="protein sequence ID" value="Minc3s00126g05400"/>
    <property type="gene ID" value="Minc3s00126g05400"/>
</dbReference>
<feature type="compositionally biased region" description="Acidic residues" evidence="10">
    <location>
        <begin position="119"/>
        <end position="130"/>
    </location>
</feature>
<name>A0A914KV01_MELIC</name>
<dbReference type="AlphaFoldDB" id="A0A914KV01"/>
<feature type="domain" description="TFIIS N-terminal" evidence="11">
    <location>
        <begin position="399"/>
        <end position="477"/>
    </location>
</feature>
<reference evidence="13" key="1">
    <citation type="submission" date="2022-11" db="UniProtKB">
        <authorList>
            <consortium name="WormBaseParasite"/>
        </authorList>
    </citation>
    <scope>IDENTIFICATION</scope>
</reference>
<feature type="compositionally biased region" description="Basic and acidic residues" evidence="10">
    <location>
        <begin position="521"/>
        <end position="533"/>
    </location>
</feature>
<dbReference type="Gene3D" id="1.20.930.10">
    <property type="entry name" value="Conserved domain common to transcription factors TFIIS, elongin A, CRSP70"/>
    <property type="match status" value="1"/>
</dbReference>
<dbReference type="InterPro" id="IPR051037">
    <property type="entry name" value="RNAPII_TF_IWS1"/>
</dbReference>
<evidence type="ECO:0000256" key="5">
    <source>
        <dbReference type="ARBA" id="ARBA00023163"/>
    </source>
</evidence>
<evidence type="ECO:0000256" key="4">
    <source>
        <dbReference type="ARBA" id="ARBA00023015"/>
    </source>
</evidence>
<comment type="similarity">
    <text evidence="8">Belongs to the IWS1 family.</text>
</comment>